<evidence type="ECO:0000313" key="3">
    <source>
        <dbReference type="EMBL" id="KXJ87416.1"/>
    </source>
</evidence>
<feature type="compositionally biased region" description="Low complexity" evidence="1">
    <location>
        <begin position="9"/>
        <end position="26"/>
    </location>
</feature>
<gene>
    <name evidence="3" type="ORF">Micbo1qcDRAFT_208041</name>
</gene>
<feature type="transmembrane region" description="Helical" evidence="2">
    <location>
        <begin position="40"/>
        <end position="62"/>
    </location>
</feature>
<dbReference type="Proteomes" id="UP000070501">
    <property type="component" value="Unassembled WGS sequence"/>
</dbReference>
<feature type="region of interest" description="Disordered" evidence="1">
    <location>
        <begin position="1"/>
        <end position="34"/>
    </location>
</feature>
<dbReference type="OrthoDB" id="4694890at2759"/>
<dbReference type="InParanoid" id="A0A136IRA5"/>
<dbReference type="EMBL" id="KQ964262">
    <property type="protein sequence ID" value="KXJ87416.1"/>
    <property type="molecule type" value="Genomic_DNA"/>
</dbReference>
<proteinExistence type="predicted"/>
<keyword evidence="2" id="KW-1133">Transmembrane helix</keyword>
<sequence length="167" mass="18613">MAKERSGKAVSAPAAAEAVPANPQPVRNSPSAPQSRNARIVNSVLVGLLWISTLSVAGCFLSSKDRELSHIMQKIANFLRDYVGLGDFNDIRIGSFQPTEPQVIGTWLGLFWSSIVSLVVRKKYNIVYMATPIFVSLFLQYQGRFTWEEYFIVVVPFLLSVWELASD</sequence>
<protein>
    <submittedName>
        <fullName evidence="3">Uncharacterized protein</fullName>
    </submittedName>
</protein>
<evidence type="ECO:0000256" key="1">
    <source>
        <dbReference type="SAM" id="MobiDB-lite"/>
    </source>
</evidence>
<reference evidence="4" key="1">
    <citation type="submission" date="2016-02" db="EMBL/GenBank/DDBJ databases">
        <title>Draft genome sequence of Microdochium bolleyi, a fungal endophyte of beachgrass.</title>
        <authorList>
            <consortium name="DOE Joint Genome Institute"/>
            <person name="David A.S."/>
            <person name="May G."/>
            <person name="Haridas S."/>
            <person name="Lim J."/>
            <person name="Wang M."/>
            <person name="Labutti K."/>
            <person name="Lipzen A."/>
            <person name="Barry K."/>
            <person name="Grigoriev I.V."/>
        </authorList>
    </citation>
    <scope>NUCLEOTIDE SEQUENCE [LARGE SCALE GENOMIC DNA]</scope>
    <source>
        <strain evidence="4">J235TASD1</strain>
    </source>
</reference>
<accession>A0A136IRA5</accession>
<evidence type="ECO:0000313" key="4">
    <source>
        <dbReference type="Proteomes" id="UP000070501"/>
    </source>
</evidence>
<keyword evidence="2" id="KW-0472">Membrane</keyword>
<organism evidence="3 4">
    <name type="scientific">Microdochium bolleyi</name>
    <dbReference type="NCBI Taxonomy" id="196109"/>
    <lineage>
        <taxon>Eukaryota</taxon>
        <taxon>Fungi</taxon>
        <taxon>Dikarya</taxon>
        <taxon>Ascomycota</taxon>
        <taxon>Pezizomycotina</taxon>
        <taxon>Sordariomycetes</taxon>
        <taxon>Xylariomycetidae</taxon>
        <taxon>Xylariales</taxon>
        <taxon>Microdochiaceae</taxon>
        <taxon>Microdochium</taxon>
    </lineage>
</organism>
<keyword evidence="4" id="KW-1185">Reference proteome</keyword>
<dbReference type="AlphaFoldDB" id="A0A136IRA5"/>
<evidence type="ECO:0000256" key="2">
    <source>
        <dbReference type="SAM" id="Phobius"/>
    </source>
</evidence>
<keyword evidence="2" id="KW-0812">Transmembrane</keyword>
<name>A0A136IRA5_9PEZI</name>